<dbReference type="Gene3D" id="3.20.20.210">
    <property type="match status" value="1"/>
</dbReference>
<dbReference type="RefSeq" id="WP_010850261.1">
    <property type="nucleotide sequence ID" value="NZ_HF570956.1"/>
</dbReference>
<dbReference type="Pfam" id="PF01717">
    <property type="entry name" value="Meth_synt_2"/>
    <property type="match status" value="1"/>
</dbReference>
<reference evidence="2 3" key="1">
    <citation type="journal article" date="2013" name="ISME J.">
        <title>A metabolic model for members of the genus Tetrasphaera involved in enhanced biological phosphorus removal.</title>
        <authorList>
            <person name="Kristiansen R."/>
            <person name="Nguyen H.T.T."/>
            <person name="Saunders A.M."/>
            <person name="Nielsen J.L."/>
            <person name="Wimmer R."/>
            <person name="Le V.Q."/>
            <person name="McIlroy S.J."/>
            <person name="Petrovski S."/>
            <person name="Seviour R.J."/>
            <person name="Calteau A."/>
            <person name="Nielsen K.L."/>
            <person name="Nielsen P.H."/>
        </authorList>
    </citation>
    <scope>NUCLEOTIDE SEQUENCE [LARGE SCALE GENOMIC DNA]</scope>
    <source>
        <strain evidence="2 3">Lp2</strain>
    </source>
</reference>
<dbReference type="GO" id="GO:0008270">
    <property type="term" value="F:zinc ion binding"/>
    <property type="evidence" value="ECO:0007669"/>
    <property type="project" value="InterPro"/>
</dbReference>
<evidence type="ECO:0000313" key="3">
    <source>
        <dbReference type="Proteomes" id="UP000013167"/>
    </source>
</evidence>
<sequence length="330" mass="34495">MTRATGIGSMPGTSSREAIVAVRDLLLDADRLGIPYLPETPGRGPGADMIGRAASLLVELPVDLQPSGWRFTDRPGRDARRAASLWTEDLDELAAAYDGYAGPLKVQVAGPWTLAASIELHRGERAVTDEGAAREIVESLAEGLRRHVSDVRRLVPGADVILQVDEPSLTAVLEGTLPTASGFGKVRAVDRQVVAAGLRTVLATHDGPTVVHSCHPRAPIQLLRNVSPGAIAVDLTEATAARWESLAATLEAGVALYAGCLPTTGAAASARGAARGIREGMERAGLGPQWLDHITVTPSCGLAGLTQRGAQDAHRVAVDTAHELSEEGHA</sequence>
<name>N0E0J0_9MICO</name>
<dbReference type="SUPFAM" id="SSF51726">
    <property type="entry name" value="UROD/MetE-like"/>
    <property type="match status" value="1"/>
</dbReference>
<dbReference type="OrthoDB" id="5242426at2"/>
<evidence type="ECO:0000313" key="2">
    <source>
        <dbReference type="EMBL" id="CCH70412.1"/>
    </source>
</evidence>
<evidence type="ECO:0000259" key="1">
    <source>
        <dbReference type="Pfam" id="PF01717"/>
    </source>
</evidence>
<dbReference type="Proteomes" id="UP000013167">
    <property type="component" value="Unassembled WGS sequence"/>
</dbReference>
<dbReference type="EMBL" id="CAIZ01000127">
    <property type="protein sequence ID" value="CCH70412.1"/>
    <property type="molecule type" value="Genomic_DNA"/>
</dbReference>
<accession>N0E0J0</accession>
<dbReference type="eggNOG" id="COG0620">
    <property type="taxonomic scope" value="Bacteria"/>
</dbReference>
<dbReference type="GO" id="GO:0003871">
    <property type="term" value="F:5-methyltetrahydropteroyltriglutamate-homocysteine S-methyltransferase activity"/>
    <property type="evidence" value="ECO:0007669"/>
    <property type="project" value="InterPro"/>
</dbReference>
<feature type="domain" description="Cobalamin-independent methionine synthase MetE C-terminal/archaeal" evidence="1">
    <location>
        <begin position="5"/>
        <end position="322"/>
    </location>
</feature>
<keyword evidence="3" id="KW-1185">Reference proteome</keyword>
<organism evidence="2 3">
    <name type="scientific">Phycicoccus elongatus Lp2</name>
    <dbReference type="NCBI Taxonomy" id="1193181"/>
    <lineage>
        <taxon>Bacteria</taxon>
        <taxon>Bacillati</taxon>
        <taxon>Actinomycetota</taxon>
        <taxon>Actinomycetes</taxon>
        <taxon>Micrococcales</taxon>
        <taxon>Intrasporangiaceae</taxon>
        <taxon>Phycicoccus</taxon>
    </lineage>
</organism>
<dbReference type="STRING" id="1193181.BN10_570019"/>
<dbReference type="GO" id="GO:0009086">
    <property type="term" value="P:methionine biosynthetic process"/>
    <property type="evidence" value="ECO:0007669"/>
    <property type="project" value="InterPro"/>
</dbReference>
<dbReference type="InterPro" id="IPR038071">
    <property type="entry name" value="UROD/MetE-like_sf"/>
</dbReference>
<dbReference type="HOGENOM" id="CLU_065357_0_0_11"/>
<dbReference type="InterPro" id="IPR002629">
    <property type="entry name" value="Met_Synth_C/arc"/>
</dbReference>
<dbReference type="AlphaFoldDB" id="N0E0J0"/>
<comment type="caution">
    <text evidence="2">The sequence shown here is derived from an EMBL/GenBank/DDBJ whole genome shotgun (WGS) entry which is preliminary data.</text>
</comment>
<protein>
    <recommendedName>
        <fullName evidence="1">Cobalamin-independent methionine synthase MetE C-terminal/archaeal domain-containing protein</fullName>
    </recommendedName>
</protein>
<gene>
    <name evidence="2" type="ORF">BN10_570019</name>
</gene>
<proteinExistence type="predicted"/>